<feature type="transmembrane region" description="Helical" evidence="6">
    <location>
        <begin position="12"/>
        <end position="39"/>
    </location>
</feature>
<gene>
    <name evidence="8" type="ORF">CPHO_01265</name>
</gene>
<sequence>MIITSGVVSVGLVGAFLGGVLSLISPCSALLLPAFFAYAFTSKRRLLARTFVFFLGLCATLVPIGTGLASVLAAHREEAVTIGGGVIIALGVYSFLGFGFNIPWLSKISHRGSTFLMGAVYGFAGFCAGPLLGAVLTTAAVSGSAAYGALIMASYALGMATPLFFLALVWEKLQPDRWLRGREVTLGPIRTNTLSMLSGLVFIGIGVVFLTSYGTAHLPTFLDTDAQFAVQEWVRQFSTKISDTWTLFGLSLLATVVVGAKAWKL</sequence>
<evidence type="ECO:0000256" key="3">
    <source>
        <dbReference type="ARBA" id="ARBA00022692"/>
    </source>
</evidence>
<dbReference type="GO" id="GO:0016020">
    <property type="term" value="C:membrane"/>
    <property type="evidence" value="ECO:0007669"/>
    <property type="project" value="UniProtKB-SubCell"/>
</dbReference>
<dbReference type="KEGG" id="cpho:CPHO_01265"/>
<name>A0A1L7D163_9CORY</name>
<dbReference type="STRING" id="161895.CPHO_01265"/>
<dbReference type="GO" id="GO:0017004">
    <property type="term" value="P:cytochrome complex assembly"/>
    <property type="evidence" value="ECO:0007669"/>
    <property type="project" value="InterPro"/>
</dbReference>
<protein>
    <submittedName>
        <fullName evidence="8">Thiol-disulfide oxidoreductase</fullName>
    </submittedName>
</protein>
<evidence type="ECO:0000256" key="2">
    <source>
        <dbReference type="ARBA" id="ARBA00006143"/>
    </source>
</evidence>
<evidence type="ECO:0000256" key="4">
    <source>
        <dbReference type="ARBA" id="ARBA00022989"/>
    </source>
</evidence>
<dbReference type="PANTHER" id="PTHR31272:SF4">
    <property type="entry name" value="CYTOCHROME C-TYPE BIOGENESIS PROTEIN HI_1454-RELATED"/>
    <property type="match status" value="1"/>
</dbReference>
<feature type="domain" description="Cytochrome C biogenesis protein transmembrane" evidence="7">
    <location>
        <begin position="12"/>
        <end position="175"/>
    </location>
</feature>
<keyword evidence="4 6" id="KW-1133">Transmembrane helix</keyword>
<comment type="subcellular location">
    <subcellularLocation>
        <location evidence="1">Membrane</location>
        <topology evidence="1">Multi-pass membrane protein</topology>
    </subcellularLocation>
</comment>
<feature type="transmembrane region" description="Helical" evidence="6">
    <location>
        <begin position="147"/>
        <end position="170"/>
    </location>
</feature>
<proteinExistence type="inferred from homology"/>
<dbReference type="Pfam" id="PF02683">
    <property type="entry name" value="DsbD_TM"/>
    <property type="match status" value="1"/>
</dbReference>
<keyword evidence="3 6" id="KW-0812">Transmembrane</keyword>
<dbReference type="EMBL" id="CP009249">
    <property type="protein sequence ID" value="APT91772.1"/>
    <property type="molecule type" value="Genomic_DNA"/>
</dbReference>
<evidence type="ECO:0000256" key="1">
    <source>
        <dbReference type="ARBA" id="ARBA00004141"/>
    </source>
</evidence>
<evidence type="ECO:0000313" key="9">
    <source>
        <dbReference type="Proteomes" id="UP000185491"/>
    </source>
</evidence>
<dbReference type="InterPro" id="IPR003834">
    <property type="entry name" value="Cyt_c_assmbl_TM_dom"/>
</dbReference>
<dbReference type="Proteomes" id="UP000185491">
    <property type="component" value="Chromosome"/>
</dbReference>
<keyword evidence="5 6" id="KW-0472">Membrane</keyword>
<keyword evidence="9" id="KW-1185">Reference proteome</keyword>
<dbReference type="OrthoDB" id="4332145at2"/>
<organism evidence="8 9">
    <name type="scientific">Corynebacterium phocae</name>
    <dbReference type="NCBI Taxonomy" id="161895"/>
    <lineage>
        <taxon>Bacteria</taxon>
        <taxon>Bacillati</taxon>
        <taxon>Actinomycetota</taxon>
        <taxon>Actinomycetes</taxon>
        <taxon>Mycobacteriales</taxon>
        <taxon>Corynebacteriaceae</taxon>
        <taxon>Corynebacterium</taxon>
    </lineage>
</organism>
<evidence type="ECO:0000259" key="7">
    <source>
        <dbReference type="Pfam" id="PF02683"/>
    </source>
</evidence>
<dbReference type="InterPro" id="IPR051790">
    <property type="entry name" value="Cytochrome_c-biogenesis_DsbD"/>
</dbReference>
<feature type="transmembrane region" description="Helical" evidence="6">
    <location>
        <begin position="51"/>
        <end position="73"/>
    </location>
</feature>
<evidence type="ECO:0000256" key="5">
    <source>
        <dbReference type="ARBA" id="ARBA00023136"/>
    </source>
</evidence>
<feature type="transmembrane region" description="Helical" evidence="6">
    <location>
        <begin position="245"/>
        <end position="263"/>
    </location>
</feature>
<dbReference type="AlphaFoldDB" id="A0A1L7D163"/>
<evidence type="ECO:0000256" key="6">
    <source>
        <dbReference type="SAM" id="Phobius"/>
    </source>
</evidence>
<reference evidence="8 9" key="1">
    <citation type="submission" date="2014-08" db="EMBL/GenBank/DDBJ databases">
        <title>Complete genome sequence of Corynebacterium phocae M408/89/1(T)(=DSM 44612(T)), isolated from the common seal (Phoca vitulina).</title>
        <authorList>
            <person name="Ruckert C."/>
            <person name="Albersmeier A."/>
            <person name="Winkler A."/>
            <person name="Kalinowski J."/>
        </authorList>
    </citation>
    <scope>NUCLEOTIDE SEQUENCE [LARGE SCALE GENOMIC DNA]</scope>
    <source>
        <strain evidence="8 9">M408/89/1</strain>
    </source>
</reference>
<evidence type="ECO:0000313" key="8">
    <source>
        <dbReference type="EMBL" id="APT91772.1"/>
    </source>
</evidence>
<dbReference type="RefSeq" id="WP_075732533.1">
    <property type="nucleotide sequence ID" value="NZ_CP009249.1"/>
</dbReference>
<feature type="transmembrane region" description="Helical" evidence="6">
    <location>
        <begin position="191"/>
        <end position="213"/>
    </location>
</feature>
<accession>A0A1L7D163</accession>
<feature type="transmembrane region" description="Helical" evidence="6">
    <location>
        <begin position="114"/>
        <end position="141"/>
    </location>
</feature>
<feature type="transmembrane region" description="Helical" evidence="6">
    <location>
        <begin position="79"/>
        <end position="102"/>
    </location>
</feature>
<comment type="similarity">
    <text evidence="2">Belongs to the DsbD family.</text>
</comment>
<dbReference type="PANTHER" id="PTHR31272">
    <property type="entry name" value="CYTOCHROME C-TYPE BIOGENESIS PROTEIN HI_1454-RELATED"/>
    <property type="match status" value="1"/>
</dbReference>